<evidence type="ECO:0000313" key="7">
    <source>
        <dbReference type="EMBL" id="QWJ71894.1"/>
    </source>
</evidence>
<organism evidence="3">
    <name type="scientific">Salmonella diarizonae</name>
    <dbReference type="NCBI Taxonomy" id="59204"/>
    <lineage>
        <taxon>Bacteria</taxon>
        <taxon>Pseudomonadati</taxon>
        <taxon>Pseudomonadota</taxon>
        <taxon>Gammaproteobacteria</taxon>
        <taxon>Enterobacterales</taxon>
        <taxon>Enterobacteriaceae</taxon>
        <taxon>Salmonella</taxon>
    </lineage>
</organism>
<dbReference type="EMBL" id="DAAGPR010000093">
    <property type="protein sequence ID" value="HAB4052410.1"/>
    <property type="molecule type" value="Genomic_DNA"/>
</dbReference>
<dbReference type="InterPro" id="IPR000792">
    <property type="entry name" value="Tscrpt_reg_LuxR_C"/>
</dbReference>
<reference evidence="3" key="3">
    <citation type="submission" date="2018-08" db="EMBL/GenBank/DDBJ databases">
        <authorList>
            <person name="Ashton P.M."/>
            <person name="Dallman T."/>
            <person name="Nair S."/>
            <person name="De Pinna E."/>
            <person name="Peters T."/>
            <person name="Grant K."/>
        </authorList>
    </citation>
    <scope>NUCLEOTIDE SEQUENCE [LARGE SCALE GENOMIC DNA]</scope>
    <source>
        <strain evidence="3">294779</strain>
    </source>
</reference>
<protein>
    <submittedName>
        <fullName evidence="3">DNA-binding response regulator</fullName>
    </submittedName>
    <submittedName>
        <fullName evidence="4">LuxR family transcriptional regulator</fullName>
    </submittedName>
    <submittedName>
        <fullName evidence="7">Response regulator transcription factor</fullName>
    </submittedName>
</protein>
<evidence type="ECO:0000313" key="4">
    <source>
        <dbReference type="EMBL" id="HAB4052410.1"/>
    </source>
</evidence>
<evidence type="ECO:0000313" key="5">
    <source>
        <dbReference type="EMBL" id="HAB4463169.1"/>
    </source>
</evidence>
<reference evidence="7" key="2">
    <citation type="submission" date="2018-07" db="EMBL/GenBank/DDBJ databases">
        <authorList>
            <consortium name="GenomeTrakr network: Whole genome sequencing for foodborne pathogen traceback"/>
        </authorList>
    </citation>
    <scope>NUCLEOTIDE SEQUENCE</scope>
    <source>
        <plasmid evidence="7">pCFSAN030538</plasmid>
    </source>
</reference>
<dbReference type="PROSITE" id="PS50043">
    <property type="entry name" value="HTH_LUXR_2"/>
    <property type="match status" value="1"/>
</dbReference>
<dbReference type="SMART" id="SM00421">
    <property type="entry name" value="HTH_LUXR"/>
    <property type="match status" value="1"/>
</dbReference>
<keyword evidence="7" id="KW-0614">Plasmid</keyword>
<dbReference type="InterPro" id="IPR016032">
    <property type="entry name" value="Sig_transdc_resp-reg_C-effctor"/>
</dbReference>
<dbReference type="Gene3D" id="1.10.10.10">
    <property type="entry name" value="Winged helix-like DNA-binding domain superfamily/Winged helix DNA-binding domain"/>
    <property type="match status" value="1"/>
</dbReference>
<proteinExistence type="predicted"/>
<dbReference type="EMBL" id="AAIBIC010000055">
    <property type="protein sequence ID" value="ECC3917297.1"/>
    <property type="molecule type" value="Genomic_DNA"/>
</dbReference>
<dbReference type="InterPro" id="IPR036388">
    <property type="entry name" value="WH-like_DNA-bd_sf"/>
</dbReference>
<dbReference type="EMBL" id="CP075145">
    <property type="protein sequence ID" value="QWJ71894.1"/>
    <property type="molecule type" value="Genomic_DNA"/>
</dbReference>
<keyword evidence="1 3" id="KW-0238">DNA-binding</keyword>
<gene>
    <name evidence="7" type="ORF">ABB53_023240</name>
    <name evidence="3" type="ORF">CTQ69_25760</name>
    <name evidence="6" type="ORF">G2974_21480</name>
    <name evidence="4" type="ORF">GBY29_22070</name>
    <name evidence="5" type="ORF">GBZ04_00060</name>
</gene>
<dbReference type="Proteomes" id="UP000839735">
    <property type="component" value="Unassembled WGS sequence"/>
</dbReference>
<evidence type="ECO:0000313" key="6">
    <source>
        <dbReference type="EMBL" id="HAE1650895.1"/>
    </source>
</evidence>
<evidence type="ECO:0000256" key="1">
    <source>
        <dbReference type="ARBA" id="ARBA00023125"/>
    </source>
</evidence>
<dbReference type="GO" id="GO:0006355">
    <property type="term" value="P:regulation of DNA-templated transcription"/>
    <property type="evidence" value="ECO:0007669"/>
    <property type="project" value="InterPro"/>
</dbReference>
<evidence type="ECO:0000259" key="2">
    <source>
        <dbReference type="PROSITE" id="PS50043"/>
    </source>
</evidence>
<dbReference type="SUPFAM" id="SSF46894">
    <property type="entry name" value="C-terminal effector domain of the bipartite response regulators"/>
    <property type="match status" value="1"/>
</dbReference>
<dbReference type="AlphaFoldDB" id="A0A5Y1YGV9"/>
<geneLocation type="plasmid" evidence="7">
    <name>pCFSAN030538</name>
</geneLocation>
<dbReference type="EMBL" id="DAARAS010000105">
    <property type="protein sequence ID" value="HAE1650895.1"/>
    <property type="molecule type" value="Genomic_DNA"/>
</dbReference>
<evidence type="ECO:0000313" key="3">
    <source>
        <dbReference type="EMBL" id="ECC3917297.1"/>
    </source>
</evidence>
<feature type="domain" description="HTH luxR-type" evidence="2">
    <location>
        <begin position="15"/>
        <end position="80"/>
    </location>
</feature>
<reference evidence="4" key="4">
    <citation type="submission" date="2019-10" db="EMBL/GenBank/DDBJ databases">
        <authorList>
            <consortium name="NCBI Pathogen Detection Project"/>
        </authorList>
    </citation>
    <scope>NUCLEOTIDE SEQUENCE</scope>
    <source>
        <strain evidence="4">Salmonella enterica</strain>
    </source>
</reference>
<dbReference type="CDD" id="cd06170">
    <property type="entry name" value="LuxR_C_like"/>
    <property type="match status" value="1"/>
</dbReference>
<sequence length="97" mass="10995">MTDWEIVRPVRICIEFRHTGGLSMAELNVIQLLLKGYSISQIATLRRRSVKTISVQKKNAFRRLNVSNDASLLSVLLLRGIVLIYTDPKKTFHVVSG</sequence>
<accession>A0A5Y1YGV9</accession>
<reference evidence="4" key="1">
    <citation type="journal article" date="2018" name="Genome Biol.">
        <title>SKESA: strategic k-mer extension for scrupulous assemblies.</title>
        <authorList>
            <person name="Souvorov A."/>
            <person name="Agarwala R."/>
            <person name="Lipman D.J."/>
        </authorList>
    </citation>
    <scope>NUCLEOTIDE SEQUENCE</scope>
    <source>
        <strain evidence="4">Salmonella enterica</strain>
    </source>
</reference>
<name>A0A5Y1YGV9_SALDZ</name>
<dbReference type="EMBL" id="DAAGTH010000001">
    <property type="protein sequence ID" value="HAB4463169.1"/>
    <property type="molecule type" value="Genomic_DNA"/>
</dbReference>
<dbReference type="GO" id="GO:0003677">
    <property type="term" value="F:DNA binding"/>
    <property type="evidence" value="ECO:0007669"/>
    <property type="project" value="UniProtKB-KW"/>
</dbReference>
<dbReference type="Pfam" id="PF00196">
    <property type="entry name" value="GerE"/>
    <property type="match status" value="1"/>
</dbReference>
<reference evidence="7" key="5">
    <citation type="submission" date="2021-05" db="EMBL/GenBank/DDBJ databases">
        <title>Whole genome PacBio Sequel sequence of Salmonella enterica subsp. enterica.</title>
        <authorList>
            <person name="Hoffmann M."/>
            <person name="Balkey M."/>
            <person name="Luo Y."/>
        </authorList>
    </citation>
    <scope>NUCLEOTIDE SEQUENCE</scope>
    <source>
        <plasmid evidence="7">pCFSAN030538</plasmid>
    </source>
</reference>